<comment type="caution">
    <text evidence="1">The sequence shown here is derived from an EMBL/GenBank/DDBJ whole genome shotgun (WGS) entry which is preliminary data.</text>
</comment>
<accession>A0A0C1ELL6</accession>
<dbReference type="PATRIC" id="fig|83552.4.peg.1515"/>
<sequence length="464" mass="54344">MLKPQPKKAKVSLNDYSYEKDLENRLQMASFSPLEIDLLDVILNGSLTMNFQDIEDELDILEEDMILSLEKFARLKLLQIQGKKILINKEMRKYYELHISRFSTDFEPSIEFLQGLLNQVPIHLLPVWYTIPKTSTHIIHSIIDKHLLTPKIYEKYVSELEVEEPLLHAIASEVFASPSLSLSSSFLKNKYQLQEKEFAECVMRLEFNLLCCSKYERKGNNWEEMLIPFHEWSELLSFKQTTNPPQIKDVDQIQNRHPCPFGFVHDLTVLTRYLGQNPISLSALHDKVIELLPHIPSLVTSKTYLSHLLEKIIQLDLAFEDEGFLRQHPKSIEWLQKDLEHQALVVYQTSLIRFFDTQSHFFDKDTREILKFLKSVRKNGWVYYEDFLKSFIAPIGHAENIELIPKGKRWKYMLPTYSDEEIHFLETFIFHHLAEGGIVSTGTHAGKRCFCITSYGYHILDDYA</sequence>
<protein>
    <submittedName>
        <fullName evidence="1">Uncharacterized protein</fullName>
    </submittedName>
</protein>
<evidence type="ECO:0000313" key="2">
    <source>
        <dbReference type="Proteomes" id="UP000031307"/>
    </source>
</evidence>
<proteinExistence type="predicted"/>
<dbReference type="AlphaFoldDB" id="A0A0C1ELL6"/>
<dbReference type="RefSeq" id="WP_006340043.1">
    <property type="nucleotide sequence ID" value="NZ_BAWW01000008.1"/>
</dbReference>
<reference evidence="1 2" key="1">
    <citation type="journal article" date="2014" name="Mol. Biol. Evol.">
        <title>Massive expansion of Ubiquitination-related gene families within the Chlamydiae.</title>
        <authorList>
            <person name="Domman D."/>
            <person name="Collingro A."/>
            <person name="Lagkouvardos I."/>
            <person name="Gehre L."/>
            <person name="Weinmaier T."/>
            <person name="Rattei T."/>
            <person name="Subtil A."/>
            <person name="Horn M."/>
        </authorList>
    </citation>
    <scope>NUCLEOTIDE SEQUENCE [LARGE SCALE GENOMIC DNA]</scope>
    <source>
        <strain evidence="1 2">OEW1</strain>
    </source>
</reference>
<organism evidence="1 2">
    <name type="scientific">Parachlamydia acanthamoebae</name>
    <dbReference type="NCBI Taxonomy" id="83552"/>
    <lineage>
        <taxon>Bacteria</taxon>
        <taxon>Pseudomonadati</taxon>
        <taxon>Chlamydiota</taxon>
        <taxon>Chlamydiia</taxon>
        <taxon>Parachlamydiales</taxon>
        <taxon>Parachlamydiaceae</taxon>
        <taxon>Parachlamydia</taxon>
    </lineage>
</organism>
<gene>
    <name evidence="1" type="ORF">DB43_GM00040</name>
</gene>
<dbReference type="OMA" id="KEMRKYY"/>
<dbReference type="Proteomes" id="UP000031307">
    <property type="component" value="Unassembled WGS sequence"/>
</dbReference>
<name>A0A0C1ELL6_9BACT</name>
<dbReference type="EMBL" id="JSAM01000082">
    <property type="protein sequence ID" value="KIA77319.1"/>
    <property type="molecule type" value="Genomic_DNA"/>
</dbReference>
<evidence type="ECO:0000313" key="1">
    <source>
        <dbReference type="EMBL" id="KIA77319.1"/>
    </source>
</evidence>